<dbReference type="Gene3D" id="3.40.50.720">
    <property type="entry name" value="NAD(P)-binding Rossmann-like Domain"/>
    <property type="match status" value="1"/>
</dbReference>
<dbReference type="InterPro" id="IPR010099">
    <property type="entry name" value="SDR39U1"/>
</dbReference>
<sequence>MVSRHAVVAGASGFIGAALVKTLRRDGWRVTTLVRREPTATDEVMWNPASGELDPAVVSGADAVINLAGSSISRMPWTKAIKADLMESRRTTTTTIVTAINAAKVTPKVFLSASAIGFYGHRGDEELTEKSKRGDGFLADVCVAWEKWASKATCRTVYLRTGLVLGGGGALAPLKLATLFGAGARVGSGRQWWPWISLRDEVRAIVHLIDSTVSGPVNLVGPKPATATTITRALATALLRPHLFVIPTFAVKILGEAGFELLLSSHRLTPEVLLADGFRFTHPTASNAVRWAITD</sequence>
<dbReference type="InterPro" id="IPR013549">
    <property type="entry name" value="DUF1731"/>
</dbReference>
<dbReference type="SUPFAM" id="SSF51735">
    <property type="entry name" value="NAD(P)-binding Rossmann-fold domains"/>
    <property type="match status" value="1"/>
</dbReference>
<dbReference type="Pfam" id="PF08338">
    <property type="entry name" value="DUF1731"/>
    <property type="match status" value="1"/>
</dbReference>
<dbReference type="EMBL" id="CAEZUE010000067">
    <property type="protein sequence ID" value="CAB4592640.1"/>
    <property type="molecule type" value="Genomic_DNA"/>
</dbReference>
<dbReference type="Pfam" id="PF01370">
    <property type="entry name" value="Epimerase"/>
    <property type="match status" value="1"/>
</dbReference>
<accession>A0A6J6FWC3</accession>
<dbReference type="PANTHER" id="PTHR11092">
    <property type="entry name" value="SUGAR NUCLEOTIDE EPIMERASE RELATED"/>
    <property type="match status" value="1"/>
</dbReference>
<dbReference type="InterPro" id="IPR036291">
    <property type="entry name" value="NAD(P)-bd_dom_sf"/>
</dbReference>
<dbReference type="AlphaFoldDB" id="A0A6J6FWC3"/>
<reference evidence="3" key="1">
    <citation type="submission" date="2020-05" db="EMBL/GenBank/DDBJ databases">
        <authorList>
            <person name="Chiriac C."/>
            <person name="Salcher M."/>
            <person name="Ghai R."/>
            <person name="Kavagutti S V."/>
        </authorList>
    </citation>
    <scope>NUCLEOTIDE SEQUENCE</scope>
</reference>
<protein>
    <submittedName>
        <fullName evidence="3">Unannotated protein</fullName>
    </submittedName>
</protein>
<proteinExistence type="predicted"/>
<evidence type="ECO:0000259" key="2">
    <source>
        <dbReference type="Pfam" id="PF08338"/>
    </source>
</evidence>
<dbReference type="NCBIfam" id="TIGR01777">
    <property type="entry name" value="yfcH"/>
    <property type="match status" value="1"/>
</dbReference>
<evidence type="ECO:0000259" key="1">
    <source>
        <dbReference type="Pfam" id="PF01370"/>
    </source>
</evidence>
<name>A0A6J6FWC3_9ZZZZ</name>
<evidence type="ECO:0000313" key="3">
    <source>
        <dbReference type="EMBL" id="CAB4592640.1"/>
    </source>
</evidence>
<dbReference type="PANTHER" id="PTHR11092:SF0">
    <property type="entry name" value="EPIMERASE FAMILY PROTEIN SDR39U1"/>
    <property type="match status" value="1"/>
</dbReference>
<gene>
    <name evidence="3" type="ORF">UFOPK1788_00616</name>
</gene>
<feature type="domain" description="DUF1731" evidence="2">
    <location>
        <begin position="246"/>
        <end position="291"/>
    </location>
</feature>
<feature type="domain" description="NAD-dependent epimerase/dehydratase" evidence="1">
    <location>
        <begin position="7"/>
        <end position="215"/>
    </location>
</feature>
<organism evidence="3">
    <name type="scientific">freshwater metagenome</name>
    <dbReference type="NCBI Taxonomy" id="449393"/>
    <lineage>
        <taxon>unclassified sequences</taxon>
        <taxon>metagenomes</taxon>
        <taxon>ecological metagenomes</taxon>
    </lineage>
</organism>
<dbReference type="InterPro" id="IPR001509">
    <property type="entry name" value="Epimerase_deHydtase"/>
</dbReference>